<dbReference type="PANTHER" id="PTHR46085:SF3">
    <property type="entry name" value="ARF GTPASE ACTIVATING PROTEIN"/>
    <property type="match status" value="1"/>
</dbReference>
<proteinExistence type="predicted"/>
<dbReference type="AlphaFoldDB" id="A0A0G4GEB8"/>
<evidence type="ECO:0000313" key="5">
    <source>
        <dbReference type="Proteomes" id="UP000041254"/>
    </source>
</evidence>
<dbReference type="VEuPathDB" id="CryptoDB:Vbra_931"/>
<dbReference type="STRING" id="1169540.A0A0G4GEB8"/>
<dbReference type="OrthoDB" id="6036at2759"/>
<feature type="domain" description="Arf-GAP" evidence="3">
    <location>
        <begin position="10"/>
        <end position="128"/>
    </location>
</feature>
<dbReference type="InterPro" id="IPR044820">
    <property type="entry name" value="AGD14-like"/>
</dbReference>
<keyword evidence="1" id="KW-0479">Metal-binding</keyword>
<dbReference type="SMART" id="SM00105">
    <property type="entry name" value="ArfGap"/>
    <property type="match status" value="1"/>
</dbReference>
<gene>
    <name evidence="4" type="ORF">Vbra_931</name>
</gene>
<dbReference type="GO" id="GO:0008270">
    <property type="term" value="F:zinc ion binding"/>
    <property type="evidence" value="ECO:0007669"/>
    <property type="project" value="UniProtKB-KW"/>
</dbReference>
<feature type="compositionally biased region" description="Polar residues" evidence="2">
    <location>
        <begin position="244"/>
        <end position="256"/>
    </location>
</feature>
<dbReference type="CDD" id="cd08838">
    <property type="entry name" value="ArfGap_AGFG"/>
    <property type="match status" value="1"/>
</dbReference>
<organism evidence="4 5">
    <name type="scientific">Vitrella brassicaformis (strain CCMP3155)</name>
    <dbReference type="NCBI Taxonomy" id="1169540"/>
    <lineage>
        <taxon>Eukaryota</taxon>
        <taxon>Sar</taxon>
        <taxon>Alveolata</taxon>
        <taxon>Colpodellida</taxon>
        <taxon>Vitrellaceae</taxon>
        <taxon>Vitrella</taxon>
    </lineage>
</organism>
<accession>A0A0G4GEB8</accession>
<dbReference type="InterPro" id="IPR037278">
    <property type="entry name" value="ARFGAP/RecO"/>
</dbReference>
<evidence type="ECO:0000313" key="4">
    <source>
        <dbReference type="EMBL" id="CEM27707.1"/>
    </source>
</evidence>
<feature type="region of interest" description="Disordered" evidence="2">
    <location>
        <begin position="525"/>
        <end position="554"/>
    </location>
</feature>
<dbReference type="InParanoid" id="A0A0G4GEB8"/>
<keyword evidence="1" id="KW-0862">Zinc</keyword>
<evidence type="ECO:0000256" key="2">
    <source>
        <dbReference type="SAM" id="MobiDB-lite"/>
    </source>
</evidence>
<protein>
    <recommendedName>
        <fullName evidence="3">Arf-GAP domain-containing protein</fullName>
    </recommendedName>
</protein>
<keyword evidence="1" id="KW-0863">Zinc-finger</keyword>
<sequence>MTSTKKTSEKGLIERIRLFQRSSKANKRCADCLEIGPSYVCILPHNFLTFVCTTCSGIHREFNHKVKGVSVSKWTPEEVEDIENGGNEKANDFYLARWTPRDFPEPEANQIEKIRDFIRIKYVEKRWVRGGGGSSDHRGRGRDDDDRYEREMEREGKRDTERRERAQREARRARERGRERERERDRHGRDRRHYDSGDDERRSDSDEGEKRHTRRAKDKTRKDRRRRRSSADDDEDFDVLSGPPLSTTHVAKSGTSPADGWGSFTGALAPQPSMALSPQAMNPMATMQSNISLPVDLFSEPQMGMTLSGMSSMGSMGLQNGMSQGIGWQATSSMGMRPHAMDPFAGIDGIKAQQSAATLNAALPTNQSVVMTGMGHGMGVAGGSQTGMPQIPQTPTALGIQQAMVHPCGTTGGFGGSMSMLPTSVAPDPSNPFSVSSPRTNGGLYAMGMAHFAQTMGAGPAASHVIGMQSGRMGQSPADVTPVSLTPSSKMFQQQQQQQAKQGEQPAMFHDLLGEFNRLALQSTSSIPTTSQASTMAHNDSKRAGGNPFDQWTC</sequence>
<reference evidence="4 5" key="1">
    <citation type="submission" date="2014-11" db="EMBL/GenBank/DDBJ databases">
        <authorList>
            <person name="Zhu J."/>
            <person name="Qi W."/>
            <person name="Song R."/>
        </authorList>
    </citation>
    <scope>NUCLEOTIDE SEQUENCE [LARGE SCALE GENOMIC DNA]</scope>
</reference>
<dbReference type="PROSITE" id="PS50115">
    <property type="entry name" value="ARFGAP"/>
    <property type="match status" value="1"/>
</dbReference>
<dbReference type="Proteomes" id="UP000041254">
    <property type="component" value="Unassembled WGS sequence"/>
</dbReference>
<feature type="compositionally biased region" description="Polar residues" evidence="2">
    <location>
        <begin position="525"/>
        <end position="538"/>
    </location>
</feature>
<evidence type="ECO:0000256" key="1">
    <source>
        <dbReference type="PROSITE-ProRule" id="PRU00288"/>
    </source>
</evidence>
<feature type="region of interest" description="Disordered" evidence="2">
    <location>
        <begin position="129"/>
        <end position="266"/>
    </location>
</feature>
<keyword evidence="5" id="KW-1185">Reference proteome</keyword>
<dbReference type="Pfam" id="PF01412">
    <property type="entry name" value="ArfGap"/>
    <property type="match status" value="1"/>
</dbReference>
<dbReference type="InterPro" id="IPR001164">
    <property type="entry name" value="ArfGAP_dom"/>
</dbReference>
<name>A0A0G4GEB8_VITBC</name>
<dbReference type="GO" id="GO:0005096">
    <property type="term" value="F:GTPase activator activity"/>
    <property type="evidence" value="ECO:0007669"/>
    <property type="project" value="InterPro"/>
</dbReference>
<evidence type="ECO:0000259" key="3">
    <source>
        <dbReference type="PROSITE" id="PS50115"/>
    </source>
</evidence>
<dbReference type="PRINTS" id="PR00405">
    <property type="entry name" value="REVINTRACTNG"/>
</dbReference>
<dbReference type="SUPFAM" id="SSF57863">
    <property type="entry name" value="ArfGap/RecO-like zinc finger"/>
    <property type="match status" value="1"/>
</dbReference>
<dbReference type="PANTHER" id="PTHR46085">
    <property type="entry name" value="ARFGAP/RECO-RELATED"/>
    <property type="match status" value="1"/>
</dbReference>
<dbReference type="EMBL" id="CDMY01000639">
    <property type="protein sequence ID" value="CEM27707.1"/>
    <property type="molecule type" value="Genomic_DNA"/>
</dbReference>
<feature type="compositionally biased region" description="Basic residues" evidence="2">
    <location>
        <begin position="211"/>
        <end position="228"/>
    </location>
</feature>
<feature type="compositionally biased region" description="Basic and acidic residues" evidence="2">
    <location>
        <begin position="135"/>
        <end position="210"/>
    </location>
</feature>
<dbReference type="InterPro" id="IPR038508">
    <property type="entry name" value="ArfGAP_dom_sf"/>
</dbReference>
<dbReference type="Gene3D" id="1.10.220.150">
    <property type="entry name" value="Arf GTPase activating protein"/>
    <property type="match status" value="1"/>
</dbReference>